<proteinExistence type="predicted"/>
<evidence type="ECO:0000313" key="2">
    <source>
        <dbReference type="EMBL" id="ABE28568.1"/>
    </source>
</evidence>
<dbReference type="RefSeq" id="WP_011486426.1">
    <property type="nucleotide sequence ID" value="NC_007951.1"/>
</dbReference>
<dbReference type="OrthoDB" id="1814621at2"/>
<feature type="transmembrane region" description="Helical" evidence="1">
    <location>
        <begin position="318"/>
        <end position="336"/>
    </location>
</feature>
<feature type="transmembrane region" description="Helical" evidence="1">
    <location>
        <begin position="348"/>
        <end position="366"/>
    </location>
</feature>
<organism evidence="2 3">
    <name type="scientific">Paraburkholderia xenovorans (strain LB400)</name>
    <dbReference type="NCBI Taxonomy" id="266265"/>
    <lineage>
        <taxon>Bacteria</taxon>
        <taxon>Pseudomonadati</taxon>
        <taxon>Pseudomonadota</taxon>
        <taxon>Betaproteobacteria</taxon>
        <taxon>Burkholderiales</taxon>
        <taxon>Burkholderiaceae</taxon>
        <taxon>Paraburkholderia</taxon>
    </lineage>
</organism>
<dbReference type="eggNOG" id="ENOG5030CE8">
    <property type="taxonomic scope" value="Bacteria"/>
</dbReference>
<sequence>MNMLDRPGRRRSLWLRTLSWDLNDPRLTVAARVWVPILFGLWSLFLGQDRNWDGFNYHQYNGFALLNGKLHTDFAPAGMQTYFNPMLDVFHYALNRAFPAPLVGFIMGTLHGLNFVLLLSIIRRTLPGLAPEDANRAPLLLAAAGILTANFLSGLGNSMGDDTTTLFVLASLLLVLRLWDRLPTWSTATAAALSGAGLVAGLGMGLKLTNAPFAVALCAGLLLLPATPLARVRAAFLFGVGALAGLLAAGGYWMAVMWHTFGNPFFPQFSSIFPNPLTPPGGVADQSWLPKSAREYVLWPLVFAFDSKRVGQARLHQIIWPVVYVLFWALAATRVAEWVRSRPRVRRLNPRAAYVVTFVALGYFLWMILFSIYRYVVPIETLTPLVVYLLLNRLLPYLTARRAAAWLLCVTTVVVVAGGVETWGHERWARAAFRADVPVLESPQNTTAVIVGGDPPWGWIVQFFPVSVAFTQIDGSFPYSPRFDRHIADIVRSRGGPTYAIIEGRYNWRVDNVAKMDRVANAIGLTDNVKGCNTMQAAIDRLHLHASLQWTPNAADTRMCRLDLRHDDVRDVVSENAQLVEQARPALERHGFTVDASSCITYRAYVGQGVFPYQWCRITRR</sequence>
<feature type="transmembrane region" description="Helical" evidence="1">
    <location>
        <begin position="134"/>
        <end position="152"/>
    </location>
</feature>
<evidence type="ECO:0000256" key="1">
    <source>
        <dbReference type="SAM" id="Phobius"/>
    </source>
</evidence>
<dbReference type="EMBL" id="CP000270">
    <property type="protein sequence ID" value="ABE28568.1"/>
    <property type="molecule type" value="Genomic_DNA"/>
</dbReference>
<dbReference type="AlphaFoldDB" id="Q147C1"/>
<feature type="transmembrane region" description="Helical" evidence="1">
    <location>
        <begin position="102"/>
        <end position="122"/>
    </location>
</feature>
<evidence type="ECO:0000313" key="3">
    <source>
        <dbReference type="Proteomes" id="UP000001817"/>
    </source>
</evidence>
<name>Q147C1_PARXL</name>
<accession>Q147C1</accession>
<feature type="transmembrane region" description="Helical" evidence="1">
    <location>
        <begin position="403"/>
        <end position="424"/>
    </location>
</feature>
<feature type="transmembrane region" description="Helical" evidence="1">
    <location>
        <begin position="211"/>
        <end position="229"/>
    </location>
</feature>
<dbReference type="STRING" id="266265.Bxe_A4433"/>
<protein>
    <recommendedName>
        <fullName evidence="4">Transmembrane protein</fullName>
    </recommendedName>
</protein>
<evidence type="ECO:0008006" key="4">
    <source>
        <dbReference type="Google" id="ProtNLM"/>
    </source>
</evidence>
<keyword evidence="3" id="KW-1185">Reference proteome</keyword>
<dbReference type="Proteomes" id="UP000001817">
    <property type="component" value="Chromosome 1"/>
</dbReference>
<keyword evidence="1" id="KW-1133">Transmembrane helix</keyword>
<gene>
    <name evidence="2" type="ORF">Bxe_A4433</name>
</gene>
<keyword evidence="1" id="KW-0472">Membrane</keyword>
<dbReference type="KEGG" id="bxe:Bxe_A4433"/>
<keyword evidence="1" id="KW-0812">Transmembrane</keyword>
<dbReference type="KEGG" id="bxb:DR64_2108"/>
<dbReference type="PATRIC" id="fig|266265.5.peg.32"/>
<feature type="transmembrane region" description="Helical" evidence="1">
    <location>
        <begin position="187"/>
        <end position="205"/>
    </location>
</feature>
<reference evidence="2 3" key="1">
    <citation type="journal article" date="2006" name="Proc. Natl. Acad. Sci. U.S.A.">
        <title>Burkholderia xenovorans LB400 harbors a multi-replicon, 9.73-Mbp genome shaped for versatility.</title>
        <authorList>
            <person name="Chain P.S."/>
            <person name="Denef V.J."/>
            <person name="Konstantinidis K.T."/>
            <person name="Vergez L.M."/>
            <person name="Agullo L."/>
            <person name="Reyes V.L."/>
            <person name="Hauser L."/>
            <person name="Cordova M."/>
            <person name="Gomez L."/>
            <person name="Gonzalez M."/>
            <person name="Land M."/>
            <person name="Lao V."/>
            <person name="Larimer F."/>
            <person name="LiPuma J.J."/>
            <person name="Mahenthiralingam E."/>
            <person name="Malfatti S.A."/>
            <person name="Marx C.J."/>
            <person name="Parnell J.J."/>
            <person name="Ramette A."/>
            <person name="Richardson P."/>
            <person name="Seeger M."/>
            <person name="Smith D."/>
            <person name="Spilker T."/>
            <person name="Sul W.J."/>
            <person name="Tsoi T.V."/>
            <person name="Ulrich L.E."/>
            <person name="Zhulin I.B."/>
            <person name="Tiedje J.M."/>
        </authorList>
    </citation>
    <scope>NUCLEOTIDE SEQUENCE [LARGE SCALE GENOMIC DNA]</scope>
    <source>
        <strain evidence="2 3">LB400</strain>
    </source>
</reference>
<feature type="transmembrane region" description="Helical" evidence="1">
    <location>
        <begin position="236"/>
        <end position="255"/>
    </location>
</feature>